<evidence type="ECO:0000256" key="4">
    <source>
        <dbReference type="ARBA" id="ARBA00023002"/>
    </source>
</evidence>
<evidence type="ECO:0000313" key="11">
    <source>
        <dbReference type="Proteomes" id="UP000629287"/>
    </source>
</evidence>
<dbReference type="EMBL" id="JADBGF010000001">
    <property type="protein sequence ID" value="MBE1600884.1"/>
    <property type="molecule type" value="Genomic_DNA"/>
</dbReference>
<keyword evidence="7 8" id="KW-0521">NADP</keyword>
<evidence type="ECO:0000256" key="6">
    <source>
        <dbReference type="PIRSR" id="PIRSR611284-1"/>
    </source>
</evidence>
<proteinExistence type="inferred from homology"/>
<evidence type="ECO:0000256" key="7">
    <source>
        <dbReference type="PIRSR" id="PIRSR611284-2"/>
    </source>
</evidence>
<dbReference type="PANTHER" id="PTHR42879">
    <property type="entry name" value="3-OXOACYL-(ACYL-CARRIER-PROTEIN) REDUCTASE"/>
    <property type="match status" value="1"/>
</dbReference>
<dbReference type="InterPro" id="IPR011284">
    <property type="entry name" value="3oxo_ACP_reduc"/>
</dbReference>
<organism evidence="10 11">
    <name type="scientific">Streptomyces stelliscabiei</name>
    <dbReference type="NCBI Taxonomy" id="146820"/>
    <lineage>
        <taxon>Bacteria</taxon>
        <taxon>Bacillati</taxon>
        <taxon>Actinomycetota</taxon>
        <taxon>Actinomycetes</taxon>
        <taxon>Kitasatosporales</taxon>
        <taxon>Streptomycetaceae</taxon>
        <taxon>Streptomyces</taxon>
    </lineage>
</organism>
<dbReference type="GeneID" id="86831528"/>
<dbReference type="GO" id="GO:0006633">
    <property type="term" value="P:fatty acid biosynthetic process"/>
    <property type="evidence" value="ECO:0007669"/>
    <property type="project" value="UniProtKB-UniPathway"/>
</dbReference>
<keyword evidence="4 8" id="KW-0560">Oxidoreductase</keyword>
<protein>
    <recommendedName>
        <fullName evidence="3 8">3-oxoacyl-[acyl-carrier-protein] reductase</fullName>
        <ecNumber evidence="3 8">1.1.1.100</ecNumber>
    </recommendedName>
</protein>
<dbReference type="GO" id="GO:0051287">
    <property type="term" value="F:NAD binding"/>
    <property type="evidence" value="ECO:0007669"/>
    <property type="project" value="UniProtKB-UniRule"/>
</dbReference>
<dbReference type="NCBIfam" id="TIGR01830">
    <property type="entry name" value="3oxo_ACP_reduc"/>
    <property type="match status" value="1"/>
</dbReference>
<comment type="caution">
    <text evidence="10">The sequence shown here is derived from an EMBL/GenBank/DDBJ whole genome shotgun (WGS) entry which is preliminary data.</text>
</comment>
<dbReference type="SMART" id="SM00822">
    <property type="entry name" value="PKS_KR"/>
    <property type="match status" value="1"/>
</dbReference>
<evidence type="ECO:0000256" key="5">
    <source>
        <dbReference type="ARBA" id="ARBA00048508"/>
    </source>
</evidence>
<comment type="pathway">
    <text evidence="1 8">Lipid metabolism; fatty acid biosynthesis.</text>
</comment>
<dbReference type="GO" id="GO:0004316">
    <property type="term" value="F:3-oxoacyl-[acyl-carrier-protein] reductase (NADPH) activity"/>
    <property type="evidence" value="ECO:0007669"/>
    <property type="project" value="UniProtKB-UniRule"/>
</dbReference>
<accession>A0A8I0PDU9</accession>
<dbReference type="PRINTS" id="PR00080">
    <property type="entry name" value="SDRFAMILY"/>
</dbReference>
<dbReference type="Gene3D" id="3.40.50.720">
    <property type="entry name" value="NAD(P)-binding Rossmann-like Domain"/>
    <property type="match status" value="1"/>
</dbReference>
<evidence type="ECO:0000259" key="9">
    <source>
        <dbReference type="SMART" id="SM00822"/>
    </source>
</evidence>
<feature type="binding site" evidence="7">
    <location>
        <begin position="14"/>
        <end position="17"/>
    </location>
    <ligand>
        <name>NADP(+)</name>
        <dbReference type="ChEBI" id="CHEBI:58349"/>
    </ligand>
</feature>
<dbReference type="InterPro" id="IPR020904">
    <property type="entry name" value="Sc_DH/Rdtase_CS"/>
</dbReference>
<evidence type="ECO:0000256" key="8">
    <source>
        <dbReference type="RuleBase" id="RU366074"/>
    </source>
</evidence>
<dbReference type="PANTHER" id="PTHR42879:SF2">
    <property type="entry name" value="3-OXOACYL-[ACYL-CARRIER-PROTEIN] REDUCTASE FABG"/>
    <property type="match status" value="1"/>
</dbReference>
<keyword evidence="11" id="KW-1185">Reference proteome</keyword>
<keyword evidence="8" id="KW-0276">Fatty acid metabolism</keyword>
<dbReference type="PRINTS" id="PR00081">
    <property type="entry name" value="GDHRDH"/>
</dbReference>
<dbReference type="InterPro" id="IPR057326">
    <property type="entry name" value="KR_dom"/>
</dbReference>
<dbReference type="EC" id="1.1.1.100" evidence="3 8"/>
<sequence length="249" mass="26307">MTETGNRPVAVVSGGSRGIGRAVVIRLARDGYDIAFCYAFDHEAAEATAKEARAHGARVLARQVDVTDRAGVTEFAEETERTLGPVDALVTAAGIIRDAPLVRMSDAQWDDVLRTNLDGTFNLCRAVAYSMMRRRTGTVVTMSSVAGLHGNAGQANYSASKAGIIGFTKALARESGRTGLRANVVAPGLIETDMTAGLPDQTAKEILGSIPLRRSGKPEEVADLVAFLVSDRASYITGQVVQVDGGLAW</sequence>
<evidence type="ECO:0000256" key="2">
    <source>
        <dbReference type="ARBA" id="ARBA00006484"/>
    </source>
</evidence>
<keyword evidence="8" id="KW-0444">Lipid biosynthesis</keyword>
<dbReference type="InterPro" id="IPR050259">
    <property type="entry name" value="SDR"/>
</dbReference>
<comment type="subunit">
    <text evidence="8">Homotetramer.</text>
</comment>
<reference evidence="10 11" key="1">
    <citation type="submission" date="2020-10" db="EMBL/GenBank/DDBJ databases">
        <title>Sequencing the genomes of 1000 actinobacteria strains.</title>
        <authorList>
            <person name="Klenk H.-P."/>
        </authorList>
    </citation>
    <scope>NUCLEOTIDE SEQUENCE [LARGE SCALE GENOMIC DNA]</scope>
    <source>
        <strain evidence="10 11">DSM 41803</strain>
    </source>
</reference>
<comment type="similarity">
    <text evidence="2 8">Belongs to the short-chain dehydrogenases/reductases (SDR) family.</text>
</comment>
<dbReference type="UniPathway" id="UPA00094"/>
<dbReference type="OrthoDB" id="9804774at2"/>
<feature type="binding site" evidence="7">
    <location>
        <position position="190"/>
    </location>
    <ligand>
        <name>NADP(+)</name>
        <dbReference type="ChEBI" id="CHEBI:58349"/>
    </ligand>
</feature>
<dbReference type="AlphaFoldDB" id="A0A8I0PDU9"/>
<comment type="function">
    <text evidence="8">Catalyzes the NADPH-dependent reduction of beta-ketoacyl-ACP substrates to beta-hydroxyacyl-ACP products, the first reductive step in the elongation cycle of fatty acid biosynthesis.</text>
</comment>
<evidence type="ECO:0000256" key="1">
    <source>
        <dbReference type="ARBA" id="ARBA00005194"/>
    </source>
</evidence>
<dbReference type="RefSeq" id="WP_046918930.1">
    <property type="nucleotide sequence ID" value="NZ_JADBGF010000001.1"/>
</dbReference>
<dbReference type="NCBIfam" id="NF009466">
    <property type="entry name" value="PRK12826.1-2"/>
    <property type="match status" value="1"/>
</dbReference>
<dbReference type="FunFam" id="3.40.50.720:FF:000173">
    <property type="entry name" value="3-oxoacyl-[acyl-carrier protein] reductase"/>
    <property type="match status" value="1"/>
</dbReference>
<feature type="active site" description="Proton acceptor" evidence="6">
    <location>
        <position position="157"/>
    </location>
</feature>
<keyword evidence="8" id="KW-0275">Fatty acid biosynthesis</keyword>
<gene>
    <name evidence="10" type="ORF">H4687_007013</name>
</gene>
<dbReference type="Pfam" id="PF13561">
    <property type="entry name" value="adh_short_C2"/>
    <property type="match status" value="1"/>
</dbReference>
<keyword evidence="8" id="KW-0443">Lipid metabolism</keyword>
<evidence type="ECO:0000256" key="3">
    <source>
        <dbReference type="ARBA" id="ARBA00012948"/>
    </source>
</evidence>
<dbReference type="SUPFAM" id="SSF51735">
    <property type="entry name" value="NAD(P)-binding Rossmann-fold domains"/>
    <property type="match status" value="1"/>
</dbReference>
<name>A0A8I0PDU9_9ACTN</name>
<feature type="binding site" evidence="7">
    <location>
        <begin position="157"/>
        <end position="161"/>
    </location>
    <ligand>
        <name>NADP(+)</name>
        <dbReference type="ChEBI" id="CHEBI:58349"/>
    </ligand>
</feature>
<dbReference type="Proteomes" id="UP000629287">
    <property type="component" value="Unassembled WGS sequence"/>
</dbReference>
<dbReference type="InterPro" id="IPR002347">
    <property type="entry name" value="SDR_fam"/>
</dbReference>
<dbReference type="InterPro" id="IPR036291">
    <property type="entry name" value="NAD(P)-bd_dom_sf"/>
</dbReference>
<comment type="catalytic activity">
    <reaction evidence="5 8">
        <text>a (3R)-hydroxyacyl-[ACP] + NADP(+) = a 3-oxoacyl-[ACP] + NADPH + H(+)</text>
        <dbReference type="Rhea" id="RHEA:17397"/>
        <dbReference type="Rhea" id="RHEA-COMP:9916"/>
        <dbReference type="Rhea" id="RHEA-COMP:9945"/>
        <dbReference type="ChEBI" id="CHEBI:15378"/>
        <dbReference type="ChEBI" id="CHEBI:57783"/>
        <dbReference type="ChEBI" id="CHEBI:58349"/>
        <dbReference type="ChEBI" id="CHEBI:78776"/>
        <dbReference type="ChEBI" id="CHEBI:78827"/>
        <dbReference type="EC" id="1.1.1.100"/>
    </reaction>
</comment>
<evidence type="ECO:0000313" key="10">
    <source>
        <dbReference type="EMBL" id="MBE1600884.1"/>
    </source>
</evidence>
<feature type="domain" description="Ketoreductase" evidence="9">
    <location>
        <begin position="8"/>
        <end position="221"/>
    </location>
</feature>
<dbReference type="PROSITE" id="PS00061">
    <property type="entry name" value="ADH_SHORT"/>
    <property type="match status" value="1"/>
</dbReference>